<sequence>MSLTVQVAQQHVTTGPPSSVWSLDGPPFLRGENLPMTSPALGEAGGSVRLLLTKNHPVPSPALSQSSGNLLRCPQLRIGHQPYWAPSVVVRLFEARAERDVPYARVWFWLGGELPLLAVRRPALTVAGDHVFCGGGSLPSNFLSANIALATADRDKSRQILSGHQGPGHSGLR</sequence>
<proteinExistence type="predicted"/>
<protein>
    <submittedName>
        <fullName evidence="1">SFRICE_015110</fullName>
    </submittedName>
</protein>
<organism evidence="1">
    <name type="scientific">Spodoptera frugiperda</name>
    <name type="common">Fall armyworm</name>
    <dbReference type="NCBI Taxonomy" id="7108"/>
    <lineage>
        <taxon>Eukaryota</taxon>
        <taxon>Metazoa</taxon>
        <taxon>Ecdysozoa</taxon>
        <taxon>Arthropoda</taxon>
        <taxon>Hexapoda</taxon>
        <taxon>Insecta</taxon>
        <taxon>Pterygota</taxon>
        <taxon>Neoptera</taxon>
        <taxon>Endopterygota</taxon>
        <taxon>Lepidoptera</taxon>
        <taxon>Glossata</taxon>
        <taxon>Ditrysia</taxon>
        <taxon>Noctuoidea</taxon>
        <taxon>Noctuidae</taxon>
        <taxon>Amphipyrinae</taxon>
        <taxon>Spodoptera</taxon>
    </lineage>
</organism>
<gene>
    <name evidence="1" type="ORF">SFRICE_015110</name>
</gene>
<dbReference type="AlphaFoldDB" id="A0A2H1WHV6"/>
<reference evidence="1" key="1">
    <citation type="submission" date="2016-07" db="EMBL/GenBank/DDBJ databases">
        <authorList>
            <person name="Bretaudeau A."/>
        </authorList>
    </citation>
    <scope>NUCLEOTIDE SEQUENCE</scope>
    <source>
        <strain evidence="1">Rice</strain>
        <tissue evidence="1">Whole body</tissue>
    </source>
</reference>
<name>A0A2H1WHV6_SPOFR</name>
<accession>A0A2H1WHV6</accession>
<evidence type="ECO:0000313" key="1">
    <source>
        <dbReference type="EMBL" id="SOQ52653.1"/>
    </source>
</evidence>
<dbReference type="EMBL" id="ODYU01008769">
    <property type="protein sequence ID" value="SOQ52653.1"/>
    <property type="molecule type" value="Genomic_DNA"/>
</dbReference>